<feature type="non-terminal residue" evidence="1">
    <location>
        <position position="1"/>
    </location>
</feature>
<name>A0A0V0GF63_SOLCH</name>
<sequence length="61" mass="6952">DIFIVDLQSRYSYSEFSFWGTHYMGIYVIDSFLSNSSHCVSLPTAGLSICKYGCIYSHQRG</sequence>
<proteinExistence type="predicted"/>
<reference evidence="1" key="1">
    <citation type="submission" date="2015-12" db="EMBL/GenBank/DDBJ databases">
        <title>Gene expression during late stages of embryo sac development: a critical building block for successful pollen-pistil interactions.</title>
        <authorList>
            <person name="Liu Y."/>
            <person name="Joly V."/>
            <person name="Sabar M."/>
            <person name="Matton D.P."/>
        </authorList>
    </citation>
    <scope>NUCLEOTIDE SEQUENCE</scope>
</reference>
<dbReference type="AlphaFoldDB" id="A0A0V0GF63"/>
<organism evidence="1">
    <name type="scientific">Solanum chacoense</name>
    <name type="common">Chaco potato</name>
    <dbReference type="NCBI Taxonomy" id="4108"/>
    <lineage>
        <taxon>Eukaryota</taxon>
        <taxon>Viridiplantae</taxon>
        <taxon>Streptophyta</taxon>
        <taxon>Embryophyta</taxon>
        <taxon>Tracheophyta</taxon>
        <taxon>Spermatophyta</taxon>
        <taxon>Magnoliopsida</taxon>
        <taxon>eudicotyledons</taxon>
        <taxon>Gunneridae</taxon>
        <taxon>Pentapetalae</taxon>
        <taxon>asterids</taxon>
        <taxon>lamiids</taxon>
        <taxon>Solanales</taxon>
        <taxon>Solanaceae</taxon>
        <taxon>Solanoideae</taxon>
        <taxon>Solaneae</taxon>
        <taxon>Solanum</taxon>
    </lineage>
</organism>
<accession>A0A0V0GF63</accession>
<protein>
    <submittedName>
        <fullName evidence="1">Putative ovule protein</fullName>
    </submittedName>
</protein>
<dbReference type="EMBL" id="GEDG01040929">
    <property type="protein sequence ID" value="JAP06554.1"/>
    <property type="molecule type" value="Transcribed_RNA"/>
</dbReference>
<evidence type="ECO:0000313" key="1">
    <source>
        <dbReference type="EMBL" id="JAP06554.1"/>
    </source>
</evidence>